<evidence type="ECO:0000256" key="8">
    <source>
        <dbReference type="ARBA" id="ARBA00023204"/>
    </source>
</evidence>
<feature type="domain" description="Fe2OG dioxygenase" evidence="9">
    <location>
        <begin position="104"/>
        <end position="201"/>
    </location>
</feature>
<dbReference type="InterPro" id="IPR037151">
    <property type="entry name" value="AlkB-like_sf"/>
</dbReference>
<keyword evidence="3" id="KW-0227">DNA damage</keyword>
<dbReference type="AlphaFoldDB" id="A0A4Q9BJ05"/>
<dbReference type="EMBL" id="SEWY01000001">
    <property type="protein sequence ID" value="TBH75338.1"/>
    <property type="molecule type" value="Genomic_DNA"/>
</dbReference>
<evidence type="ECO:0000259" key="9">
    <source>
        <dbReference type="PROSITE" id="PS51471"/>
    </source>
</evidence>
<evidence type="ECO:0000256" key="6">
    <source>
        <dbReference type="ARBA" id="ARBA00023002"/>
    </source>
</evidence>
<proteinExistence type="predicted"/>
<keyword evidence="11" id="KW-1185">Reference proteome</keyword>
<reference evidence="10 11" key="1">
    <citation type="submission" date="2019-02" db="EMBL/GenBank/DDBJ databases">
        <title>Genome of a new Bacteroidetes strain.</title>
        <authorList>
            <person name="Pitt A."/>
        </authorList>
    </citation>
    <scope>NUCLEOTIDE SEQUENCE [LARGE SCALE GENOMIC DNA]</scope>
    <source>
        <strain evidence="10 11">103A-SOEBACH</strain>
    </source>
</reference>
<dbReference type="InterPro" id="IPR027450">
    <property type="entry name" value="AlkB-like"/>
</dbReference>
<evidence type="ECO:0000313" key="10">
    <source>
        <dbReference type="EMBL" id="TBH75338.1"/>
    </source>
</evidence>
<dbReference type="PANTHER" id="PTHR31212:SF4">
    <property type="entry name" value="ALPHA-KETOGLUTARATE-DEPENDENT DIOXYGENASE ALKB HOMOLOG 3"/>
    <property type="match status" value="1"/>
</dbReference>
<keyword evidence="5 10" id="KW-0223">Dioxygenase</keyword>
<evidence type="ECO:0000256" key="3">
    <source>
        <dbReference type="ARBA" id="ARBA00022763"/>
    </source>
</evidence>
<dbReference type="FunFam" id="2.60.120.590:FF:000004">
    <property type="entry name" value="DNA oxidative demethylase ALKBH2"/>
    <property type="match status" value="1"/>
</dbReference>
<dbReference type="GO" id="GO:0016787">
    <property type="term" value="F:hydrolase activity"/>
    <property type="evidence" value="ECO:0007669"/>
    <property type="project" value="UniProtKB-ARBA"/>
</dbReference>
<evidence type="ECO:0000256" key="1">
    <source>
        <dbReference type="ARBA" id="ARBA00001954"/>
    </source>
</evidence>
<dbReference type="GO" id="GO:0016705">
    <property type="term" value="F:oxidoreductase activity, acting on paired donors, with incorporation or reduction of molecular oxygen"/>
    <property type="evidence" value="ECO:0007669"/>
    <property type="project" value="UniProtKB-ARBA"/>
</dbReference>
<keyword evidence="8" id="KW-0234">DNA repair</keyword>
<dbReference type="SUPFAM" id="SSF51197">
    <property type="entry name" value="Clavaminate synthase-like"/>
    <property type="match status" value="1"/>
</dbReference>
<dbReference type="GO" id="GO:0051213">
    <property type="term" value="F:dioxygenase activity"/>
    <property type="evidence" value="ECO:0007669"/>
    <property type="project" value="UniProtKB-KW"/>
</dbReference>
<dbReference type="Pfam" id="PF13532">
    <property type="entry name" value="2OG-FeII_Oxy_2"/>
    <property type="match status" value="1"/>
</dbReference>
<dbReference type="Gene3D" id="2.60.120.590">
    <property type="entry name" value="Alpha-ketoglutarate-dependent dioxygenase AlkB-like"/>
    <property type="match status" value="1"/>
</dbReference>
<sequence>MELFDFPADPSINLLPGDGIVHYYGKLMSSTEATDMAQALLERIEWRNDEAVIYGKRIITKRKVAWYGDEPFSYTYSNTTKTALPWTPELQALKSLAEKHSGETYNSCLLNLYHDGSEGMAWHSDGEKDLKKNGAIGSLSFGAERKFCFKHKQSGEKIDVFLEAGSLLVMKGETQTHWLHRLPPTTKVHQPRINLTFRTIVTTSAT</sequence>
<protein>
    <submittedName>
        <fullName evidence="10">Alpha-ketoglutarate-dependent dioxygenase AlkB</fullName>
    </submittedName>
</protein>
<dbReference type="RefSeq" id="WP_130922509.1">
    <property type="nucleotide sequence ID" value="NZ_JAANOM010000002.1"/>
</dbReference>
<dbReference type="GO" id="GO:0006307">
    <property type="term" value="P:DNA alkylation repair"/>
    <property type="evidence" value="ECO:0007669"/>
    <property type="project" value="InterPro"/>
</dbReference>
<keyword evidence="7" id="KW-0408">Iron</keyword>
<dbReference type="PANTHER" id="PTHR31212">
    <property type="entry name" value="ALPHA-KETOGLUTARATE-DEPENDENT DIOXYGENASE ALKB HOMOLOG 3"/>
    <property type="match status" value="1"/>
</dbReference>
<name>A0A4Q9BJ05_9BACT</name>
<keyword evidence="6" id="KW-0560">Oxidoreductase</keyword>
<dbReference type="GO" id="GO:0046872">
    <property type="term" value="F:metal ion binding"/>
    <property type="evidence" value="ECO:0007669"/>
    <property type="project" value="UniProtKB-KW"/>
</dbReference>
<accession>A0A4Q9BJ05</accession>
<keyword evidence="4" id="KW-0460">Magnesium</keyword>
<comment type="caution">
    <text evidence="10">The sequence shown here is derived from an EMBL/GenBank/DDBJ whole genome shotgun (WGS) entry which is preliminary data.</text>
</comment>
<evidence type="ECO:0000256" key="5">
    <source>
        <dbReference type="ARBA" id="ARBA00022964"/>
    </source>
</evidence>
<evidence type="ECO:0000256" key="2">
    <source>
        <dbReference type="ARBA" id="ARBA00022723"/>
    </source>
</evidence>
<keyword evidence="2" id="KW-0479">Metal-binding</keyword>
<evidence type="ECO:0000313" key="11">
    <source>
        <dbReference type="Proteomes" id="UP000293583"/>
    </source>
</evidence>
<dbReference type="InterPro" id="IPR032854">
    <property type="entry name" value="ALKBH3"/>
</dbReference>
<evidence type="ECO:0000256" key="4">
    <source>
        <dbReference type="ARBA" id="ARBA00022842"/>
    </source>
</evidence>
<dbReference type="PROSITE" id="PS51471">
    <property type="entry name" value="FE2OG_OXY"/>
    <property type="match status" value="1"/>
</dbReference>
<dbReference type="GO" id="GO:0032451">
    <property type="term" value="F:demethylase activity"/>
    <property type="evidence" value="ECO:0007669"/>
    <property type="project" value="UniProtKB-ARBA"/>
</dbReference>
<dbReference type="Proteomes" id="UP000293583">
    <property type="component" value="Unassembled WGS sequence"/>
</dbReference>
<dbReference type="InterPro" id="IPR005123">
    <property type="entry name" value="Oxoglu/Fe-dep_dioxygenase_dom"/>
</dbReference>
<dbReference type="GO" id="GO:0140097">
    <property type="term" value="F:catalytic activity, acting on DNA"/>
    <property type="evidence" value="ECO:0007669"/>
    <property type="project" value="UniProtKB-ARBA"/>
</dbReference>
<comment type="cofactor">
    <cofactor evidence="1">
        <name>Fe(2+)</name>
        <dbReference type="ChEBI" id="CHEBI:29033"/>
    </cofactor>
</comment>
<evidence type="ECO:0000256" key="7">
    <source>
        <dbReference type="ARBA" id="ARBA00023004"/>
    </source>
</evidence>
<dbReference type="OrthoDB" id="190276at2"/>
<gene>
    <name evidence="10" type="ORF">EWU20_01815</name>
</gene>
<organism evidence="10 11">
    <name type="scientific">Aquirufa antheringensis</name>
    <dbReference type="NCBI Taxonomy" id="2516559"/>
    <lineage>
        <taxon>Bacteria</taxon>
        <taxon>Pseudomonadati</taxon>
        <taxon>Bacteroidota</taxon>
        <taxon>Cytophagia</taxon>
        <taxon>Cytophagales</taxon>
        <taxon>Flectobacillaceae</taxon>
        <taxon>Aquirufa</taxon>
    </lineage>
</organism>